<proteinExistence type="predicted"/>
<organism evidence="2">
    <name type="scientific">Rhizophora mucronata</name>
    <name type="common">Asiatic mangrove</name>
    <dbReference type="NCBI Taxonomy" id="61149"/>
    <lineage>
        <taxon>Eukaryota</taxon>
        <taxon>Viridiplantae</taxon>
        <taxon>Streptophyta</taxon>
        <taxon>Embryophyta</taxon>
        <taxon>Tracheophyta</taxon>
        <taxon>Spermatophyta</taxon>
        <taxon>Magnoliopsida</taxon>
        <taxon>eudicotyledons</taxon>
        <taxon>Gunneridae</taxon>
        <taxon>Pentapetalae</taxon>
        <taxon>rosids</taxon>
        <taxon>fabids</taxon>
        <taxon>Malpighiales</taxon>
        <taxon>Rhizophoraceae</taxon>
        <taxon>Rhizophora</taxon>
    </lineage>
</organism>
<keyword evidence="1" id="KW-0472">Membrane</keyword>
<accession>A0A2P2J7T8</accession>
<dbReference type="AlphaFoldDB" id="A0A2P2J7T8"/>
<name>A0A2P2J7T8_RHIMU</name>
<reference evidence="2" key="1">
    <citation type="submission" date="2018-02" db="EMBL/GenBank/DDBJ databases">
        <title>Rhizophora mucronata_Transcriptome.</title>
        <authorList>
            <person name="Meera S.P."/>
            <person name="Sreeshan A."/>
            <person name="Augustine A."/>
        </authorList>
    </citation>
    <scope>NUCLEOTIDE SEQUENCE</scope>
    <source>
        <tissue evidence="2">Leaf</tissue>
    </source>
</reference>
<keyword evidence="1" id="KW-1133">Transmembrane helix</keyword>
<protein>
    <submittedName>
        <fullName evidence="2">Uncharacterized protein</fullName>
    </submittedName>
</protein>
<evidence type="ECO:0000256" key="1">
    <source>
        <dbReference type="SAM" id="Phobius"/>
    </source>
</evidence>
<feature type="transmembrane region" description="Helical" evidence="1">
    <location>
        <begin position="5"/>
        <end position="24"/>
    </location>
</feature>
<dbReference type="EMBL" id="GGEC01009050">
    <property type="protein sequence ID" value="MBW89533.1"/>
    <property type="molecule type" value="Transcribed_RNA"/>
</dbReference>
<dbReference type="EMBL" id="GGEC01009049">
    <property type="protein sequence ID" value="MBW89532.1"/>
    <property type="molecule type" value="Transcribed_RNA"/>
</dbReference>
<feature type="transmembrane region" description="Helical" evidence="1">
    <location>
        <begin position="36"/>
        <end position="54"/>
    </location>
</feature>
<keyword evidence="1" id="KW-0812">Transmembrane</keyword>
<sequence length="92" mass="10188">MPDYFLTIFGIAKLAGGFVVAMAARENLAAARSSGFTSSLVMLASILMFFSVFCSRRRSRRILYFFHGLPSVLGRGNPEIRRTGGTIRIETH</sequence>
<evidence type="ECO:0000313" key="2">
    <source>
        <dbReference type="EMBL" id="MBW89533.1"/>
    </source>
</evidence>